<proteinExistence type="predicted"/>
<evidence type="ECO:0000313" key="3">
    <source>
        <dbReference type="Proteomes" id="UP001595993"/>
    </source>
</evidence>
<evidence type="ECO:0000256" key="1">
    <source>
        <dbReference type="SAM" id="Phobius"/>
    </source>
</evidence>
<feature type="transmembrane region" description="Helical" evidence="1">
    <location>
        <begin position="94"/>
        <end position="115"/>
    </location>
</feature>
<name>A0ABV9GDF7_9ACTN</name>
<gene>
    <name evidence="2" type="ORF">ACFO9E_25255</name>
</gene>
<organism evidence="2 3">
    <name type="scientific">Streptomyces maoxianensis</name>
    <dbReference type="NCBI Taxonomy" id="1459942"/>
    <lineage>
        <taxon>Bacteria</taxon>
        <taxon>Bacillati</taxon>
        <taxon>Actinomycetota</taxon>
        <taxon>Actinomycetes</taxon>
        <taxon>Kitasatosporales</taxon>
        <taxon>Streptomycetaceae</taxon>
        <taxon>Streptomyces</taxon>
    </lineage>
</organism>
<keyword evidence="1" id="KW-0812">Transmembrane</keyword>
<comment type="caution">
    <text evidence="2">The sequence shown here is derived from an EMBL/GenBank/DDBJ whole genome shotgun (WGS) entry which is preliminary data.</text>
</comment>
<keyword evidence="1" id="KW-0472">Membrane</keyword>
<dbReference type="EMBL" id="JBHSFE010000021">
    <property type="protein sequence ID" value="MFC4611075.1"/>
    <property type="molecule type" value="Genomic_DNA"/>
</dbReference>
<sequence>MEQPPPTKQETAAGINKIEGYLLYQAELRTARSEAEAFVRSMPWLTTAEQNEIARRYAEQRVNLSKQMLRAIAARCTELNSTYTARYLALRRRLLGLNVACLLLSAALCFGLFLLS</sequence>
<reference evidence="3" key="1">
    <citation type="journal article" date="2019" name="Int. J. Syst. Evol. Microbiol.">
        <title>The Global Catalogue of Microorganisms (GCM) 10K type strain sequencing project: providing services to taxonomists for standard genome sequencing and annotation.</title>
        <authorList>
            <consortium name="The Broad Institute Genomics Platform"/>
            <consortium name="The Broad Institute Genome Sequencing Center for Infectious Disease"/>
            <person name="Wu L."/>
            <person name="Ma J."/>
        </authorList>
    </citation>
    <scope>NUCLEOTIDE SEQUENCE [LARGE SCALE GENOMIC DNA]</scope>
    <source>
        <strain evidence="3">CGMCC 4.7139</strain>
    </source>
</reference>
<dbReference type="RefSeq" id="WP_381199741.1">
    <property type="nucleotide sequence ID" value="NZ_JBHSFE010000021.1"/>
</dbReference>
<dbReference type="Proteomes" id="UP001595993">
    <property type="component" value="Unassembled WGS sequence"/>
</dbReference>
<accession>A0ABV9GDF7</accession>
<keyword evidence="3" id="KW-1185">Reference proteome</keyword>
<keyword evidence="1" id="KW-1133">Transmembrane helix</keyword>
<protein>
    <submittedName>
        <fullName evidence="2">Uncharacterized protein</fullName>
    </submittedName>
</protein>
<evidence type="ECO:0000313" key="2">
    <source>
        <dbReference type="EMBL" id="MFC4611075.1"/>
    </source>
</evidence>